<comment type="caution">
    <text evidence="1">The sequence shown here is derived from an EMBL/GenBank/DDBJ whole genome shotgun (WGS) entry which is preliminary data.</text>
</comment>
<evidence type="ECO:0000313" key="1">
    <source>
        <dbReference type="EMBL" id="KAF0906138.1"/>
    </source>
</evidence>
<evidence type="ECO:0000313" key="2">
    <source>
        <dbReference type="Proteomes" id="UP000479710"/>
    </source>
</evidence>
<organism evidence="1 2">
    <name type="scientific">Oryza meyeriana var. granulata</name>
    <dbReference type="NCBI Taxonomy" id="110450"/>
    <lineage>
        <taxon>Eukaryota</taxon>
        <taxon>Viridiplantae</taxon>
        <taxon>Streptophyta</taxon>
        <taxon>Embryophyta</taxon>
        <taxon>Tracheophyta</taxon>
        <taxon>Spermatophyta</taxon>
        <taxon>Magnoliopsida</taxon>
        <taxon>Liliopsida</taxon>
        <taxon>Poales</taxon>
        <taxon>Poaceae</taxon>
        <taxon>BOP clade</taxon>
        <taxon>Oryzoideae</taxon>
        <taxon>Oryzeae</taxon>
        <taxon>Oryzinae</taxon>
        <taxon>Oryza</taxon>
        <taxon>Oryza meyeriana</taxon>
    </lineage>
</organism>
<accession>A0A6G1D0B5</accession>
<protein>
    <submittedName>
        <fullName evidence="1">Uncharacterized protein</fullName>
    </submittedName>
</protein>
<gene>
    <name evidence="1" type="ORF">E2562_009128</name>
</gene>
<sequence length="65" mass="6733">MGLELELLSSHLPPIRTAAATAEDYGGGGAEDVGAVRHEEVPCSTPTAAANVLRAPSMRSSRDNE</sequence>
<keyword evidence="2" id="KW-1185">Reference proteome</keyword>
<dbReference type="Proteomes" id="UP000479710">
    <property type="component" value="Unassembled WGS sequence"/>
</dbReference>
<name>A0A6G1D0B5_9ORYZ</name>
<dbReference type="EMBL" id="SPHZ02000007">
    <property type="protein sequence ID" value="KAF0906138.1"/>
    <property type="molecule type" value="Genomic_DNA"/>
</dbReference>
<reference evidence="1 2" key="1">
    <citation type="submission" date="2019-11" db="EMBL/GenBank/DDBJ databases">
        <title>Whole genome sequence of Oryza granulata.</title>
        <authorList>
            <person name="Li W."/>
        </authorList>
    </citation>
    <scope>NUCLEOTIDE SEQUENCE [LARGE SCALE GENOMIC DNA]</scope>
    <source>
        <strain evidence="2">cv. Menghai</strain>
        <tissue evidence="1">Leaf</tissue>
    </source>
</reference>
<proteinExistence type="predicted"/>
<dbReference type="AlphaFoldDB" id="A0A6G1D0B5"/>